<keyword evidence="11" id="KW-0784">Thiamine biosynthesis</keyword>
<dbReference type="InterPro" id="IPR013785">
    <property type="entry name" value="Aldolase_TIM"/>
</dbReference>
<dbReference type="NCBIfam" id="NF006830">
    <property type="entry name" value="PRK09355.1"/>
    <property type="match status" value="1"/>
</dbReference>
<evidence type="ECO:0000313" key="17">
    <source>
        <dbReference type="Proteomes" id="UP001153365"/>
    </source>
</evidence>
<comment type="catalytic activity">
    <reaction evidence="14">
        <text>2-[(2R,5Z)-2-carboxy-4-methylthiazol-5(2H)-ylidene]ethyl phosphate + 4-amino-2-methyl-5-(diphosphooxymethyl)pyrimidine + 2 H(+) = thiamine phosphate + CO2 + diphosphate</text>
        <dbReference type="Rhea" id="RHEA:47844"/>
        <dbReference type="ChEBI" id="CHEBI:15378"/>
        <dbReference type="ChEBI" id="CHEBI:16526"/>
        <dbReference type="ChEBI" id="CHEBI:33019"/>
        <dbReference type="ChEBI" id="CHEBI:37575"/>
        <dbReference type="ChEBI" id="CHEBI:57841"/>
        <dbReference type="ChEBI" id="CHEBI:62899"/>
        <dbReference type="EC" id="2.5.1.3"/>
    </reaction>
</comment>
<evidence type="ECO:0000256" key="3">
    <source>
        <dbReference type="ARBA" id="ARBA00004868"/>
    </source>
</evidence>
<dbReference type="CDD" id="cd01170">
    <property type="entry name" value="THZ_kinase"/>
    <property type="match status" value="1"/>
</dbReference>
<dbReference type="InterPro" id="IPR034291">
    <property type="entry name" value="TMP_synthase"/>
</dbReference>
<dbReference type="PRINTS" id="PR01099">
    <property type="entry name" value="HYETHTZKNASE"/>
</dbReference>
<dbReference type="InterPro" id="IPR022998">
    <property type="entry name" value="ThiamineP_synth_TenI"/>
</dbReference>
<dbReference type="InterPro" id="IPR000417">
    <property type="entry name" value="Hyethyz_kinase"/>
</dbReference>
<dbReference type="HAMAP" id="MF_00228">
    <property type="entry name" value="Thz_kinase"/>
    <property type="match status" value="1"/>
</dbReference>
<dbReference type="AlphaFoldDB" id="A0AAV0B1P2"/>
<feature type="domain" description="Thiamine phosphate synthase/TenI" evidence="15">
    <location>
        <begin position="65"/>
        <end position="202"/>
    </location>
</feature>
<sequence>MIEHLVAVHKLGNPQKKQKSNQPVAHNYLKNGNSIKSLVEVLDSKEHLLQFHLEPTDCSNPDLSLYLVTSSERLSPDLNFLDVVRSAIEGGVTVVQLREKMLSTHECLERALCLRKLCQHPVKLIINDHVDIAMACCADGVHLGQDDMPIEIARKLLGPKAIIGITVNTIEEAVRAAEKGANYLGIGTCWPTDSKEVADRKLLGATLLSLSPSLVFFFSVYCEGPRGIKAIRDELLRLGHRILIVAIGGINKSNLARTLYGCVPDHVHVNKVVNPVVGVAVISAIMSSPTPKQAAGELRQIISSFAESLSTVQELPSSQTFMNDLIIHAYEKHRRTDSPRLIHHITNTVVQNDCANLTLALGCSPLMSSNIGELDELLEAQRGCLVFNIGTIDDNQVEAMKFAGQRANLLGKPIVFDPVGVSASQLRKRAANELLNCVQMSVIKGNQSEIATLAQVQNDLQACGVDSKGSLTDPGKVVKSLARRERCVVAMTGEVDWVSDGTNVIKLDNGIQMLSCITGSGCMIGSAIGSFVSSIPQANRLTTRKGLPTLVDHELLIATLVGISSLNVSAEIFQEKTIINNGIPGPNTLKTGLIDEIYHLTTPKLLNKIKIMKITD</sequence>
<dbReference type="GO" id="GO:0004417">
    <property type="term" value="F:hydroxyethylthiazole kinase activity"/>
    <property type="evidence" value="ECO:0007669"/>
    <property type="project" value="UniProtKB-EC"/>
</dbReference>
<dbReference type="GO" id="GO:0009228">
    <property type="term" value="P:thiamine biosynthetic process"/>
    <property type="evidence" value="ECO:0007669"/>
    <property type="project" value="UniProtKB-KW"/>
</dbReference>
<comment type="catalytic activity">
    <reaction evidence="1">
        <text>5-(2-hydroxyethyl)-4-methylthiazole + ATP = 4-methyl-5-(2-phosphooxyethyl)-thiazole + ADP + H(+)</text>
        <dbReference type="Rhea" id="RHEA:24212"/>
        <dbReference type="ChEBI" id="CHEBI:15378"/>
        <dbReference type="ChEBI" id="CHEBI:17957"/>
        <dbReference type="ChEBI" id="CHEBI:30616"/>
        <dbReference type="ChEBI" id="CHEBI:58296"/>
        <dbReference type="ChEBI" id="CHEBI:456216"/>
        <dbReference type="EC" id="2.7.1.50"/>
    </reaction>
</comment>
<dbReference type="HAMAP" id="MF_00097">
    <property type="entry name" value="TMP_synthase"/>
    <property type="match status" value="1"/>
</dbReference>
<evidence type="ECO:0000256" key="6">
    <source>
        <dbReference type="ARBA" id="ARBA00022723"/>
    </source>
</evidence>
<proteinExistence type="inferred from homology"/>
<keyword evidence="5" id="KW-0808">Transferase</keyword>
<dbReference type="GO" id="GO:0004789">
    <property type="term" value="F:thiamine-phosphate diphosphorylase activity"/>
    <property type="evidence" value="ECO:0007669"/>
    <property type="project" value="UniProtKB-EC"/>
</dbReference>
<keyword evidence="6" id="KW-0479">Metal-binding</keyword>
<comment type="catalytic activity">
    <reaction evidence="13">
        <text>2-(2-carboxy-4-methylthiazol-5-yl)ethyl phosphate + 4-amino-2-methyl-5-(diphosphooxymethyl)pyrimidine + 2 H(+) = thiamine phosphate + CO2 + diphosphate</text>
        <dbReference type="Rhea" id="RHEA:47848"/>
        <dbReference type="ChEBI" id="CHEBI:15378"/>
        <dbReference type="ChEBI" id="CHEBI:16526"/>
        <dbReference type="ChEBI" id="CHEBI:33019"/>
        <dbReference type="ChEBI" id="CHEBI:37575"/>
        <dbReference type="ChEBI" id="CHEBI:57841"/>
        <dbReference type="ChEBI" id="CHEBI:62890"/>
        <dbReference type="EC" id="2.5.1.3"/>
    </reaction>
</comment>
<dbReference type="CDD" id="cd00564">
    <property type="entry name" value="TMP_TenI"/>
    <property type="match status" value="1"/>
</dbReference>
<gene>
    <name evidence="16" type="ORF">PPACK8108_LOCUS12270</name>
</gene>
<evidence type="ECO:0000256" key="13">
    <source>
        <dbReference type="ARBA" id="ARBA00047851"/>
    </source>
</evidence>
<organism evidence="16 17">
    <name type="scientific">Phakopsora pachyrhizi</name>
    <name type="common">Asian soybean rust disease fungus</name>
    <dbReference type="NCBI Taxonomy" id="170000"/>
    <lineage>
        <taxon>Eukaryota</taxon>
        <taxon>Fungi</taxon>
        <taxon>Dikarya</taxon>
        <taxon>Basidiomycota</taxon>
        <taxon>Pucciniomycotina</taxon>
        <taxon>Pucciniomycetes</taxon>
        <taxon>Pucciniales</taxon>
        <taxon>Phakopsoraceae</taxon>
        <taxon>Phakopsora</taxon>
    </lineage>
</organism>
<dbReference type="GO" id="GO:0005524">
    <property type="term" value="F:ATP binding"/>
    <property type="evidence" value="ECO:0007669"/>
    <property type="project" value="UniProtKB-KW"/>
</dbReference>
<reference evidence="16" key="1">
    <citation type="submission" date="2022-06" db="EMBL/GenBank/DDBJ databases">
        <authorList>
            <consortium name="SYNGENTA / RWTH Aachen University"/>
        </authorList>
    </citation>
    <scope>NUCLEOTIDE SEQUENCE</scope>
</reference>
<dbReference type="NCBIfam" id="TIGR00693">
    <property type="entry name" value="thiE"/>
    <property type="match status" value="1"/>
</dbReference>
<dbReference type="Proteomes" id="UP001153365">
    <property type="component" value="Unassembled WGS sequence"/>
</dbReference>
<dbReference type="SUPFAM" id="SSF51391">
    <property type="entry name" value="Thiamin phosphate synthase"/>
    <property type="match status" value="1"/>
</dbReference>
<dbReference type="Gene3D" id="3.20.20.70">
    <property type="entry name" value="Aldolase class I"/>
    <property type="match status" value="1"/>
</dbReference>
<accession>A0AAV0B1P2</accession>
<evidence type="ECO:0000256" key="10">
    <source>
        <dbReference type="ARBA" id="ARBA00022842"/>
    </source>
</evidence>
<keyword evidence="8 16" id="KW-0418">Kinase</keyword>
<evidence type="ECO:0000256" key="9">
    <source>
        <dbReference type="ARBA" id="ARBA00022840"/>
    </source>
</evidence>
<protein>
    <submittedName>
        <fullName evidence="16">Hydroxyethylthiazole kinase family-domain-containing protein</fullName>
    </submittedName>
</protein>
<evidence type="ECO:0000256" key="4">
    <source>
        <dbReference type="ARBA" id="ARBA00005165"/>
    </source>
</evidence>
<dbReference type="InterPro" id="IPR036206">
    <property type="entry name" value="ThiamineP_synth_sf"/>
</dbReference>
<name>A0AAV0B1P2_PHAPC</name>
<evidence type="ECO:0000256" key="11">
    <source>
        <dbReference type="ARBA" id="ARBA00022977"/>
    </source>
</evidence>
<dbReference type="GO" id="GO:0000287">
    <property type="term" value="F:magnesium ion binding"/>
    <property type="evidence" value="ECO:0007669"/>
    <property type="project" value="InterPro"/>
</dbReference>
<dbReference type="PANTHER" id="PTHR20857:SF23">
    <property type="entry name" value="THIAMINE BIOSYNTHETIC BIFUNCTIONAL ENZYME"/>
    <property type="match status" value="1"/>
</dbReference>
<keyword evidence="9" id="KW-0067">ATP-binding</keyword>
<comment type="cofactor">
    <cofactor evidence="2">
        <name>Mg(2+)</name>
        <dbReference type="ChEBI" id="CHEBI:18420"/>
    </cofactor>
</comment>
<evidence type="ECO:0000256" key="2">
    <source>
        <dbReference type="ARBA" id="ARBA00001946"/>
    </source>
</evidence>
<comment type="pathway">
    <text evidence="3">Cofactor biosynthesis; thiamine diphosphate biosynthesis; 4-methyl-5-(2-phosphoethyl)-thiazole from 5-(2-hydroxyethyl)-4-methylthiazole: step 1/1.</text>
</comment>
<evidence type="ECO:0000256" key="5">
    <source>
        <dbReference type="ARBA" id="ARBA00022679"/>
    </source>
</evidence>
<dbReference type="Pfam" id="PF02581">
    <property type="entry name" value="TMP-TENI"/>
    <property type="match status" value="1"/>
</dbReference>
<keyword evidence="17" id="KW-1185">Reference proteome</keyword>
<evidence type="ECO:0000259" key="15">
    <source>
        <dbReference type="Pfam" id="PF02581"/>
    </source>
</evidence>
<evidence type="ECO:0000256" key="14">
    <source>
        <dbReference type="ARBA" id="ARBA00047883"/>
    </source>
</evidence>
<evidence type="ECO:0000313" key="16">
    <source>
        <dbReference type="EMBL" id="CAH7677130.1"/>
    </source>
</evidence>
<keyword evidence="10" id="KW-0460">Magnesium</keyword>
<evidence type="ECO:0000256" key="1">
    <source>
        <dbReference type="ARBA" id="ARBA00001771"/>
    </source>
</evidence>
<evidence type="ECO:0000256" key="7">
    <source>
        <dbReference type="ARBA" id="ARBA00022741"/>
    </source>
</evidence>
<dbReference type="PANTHER" id="PTHR20857">
    <property type="entry name" value="THIAMINE-PHOSPHATE PYROPHOSPHORYLASE"/>
    <property type="match status" value="1"/>
</dbReference>
<dbReference type="SUPFAM" id="SSF53613">
    <property type="entry name" value="Ribokinase-like"/>
    <property type="match status" value="1"/>
</dbReference>
<evidence type="ECO:0000256" key="8">
    <source>
        <dbReference type="ARBA" id="ARBA00022777"/>
    </source>
</evidence>
<dbReference type="Gene3D" id="3.40.1190.20">
    <property type="match status" value="1"/>
</dbReference>
<evidence type="ECO:0000256" key="12">
    <source>
        <dbReference type="ARBA" id="ARBA00047334"/>
    </source>
</evidence>
<comment type="caution">
    <text evidence="16">The sequence shown here is derived from an EMBL/GenBank/DDBJ whole genome shotgun (WGS) entry which is preliminary data.</text>
</comment>
<dbReference type="Pfam" id="PF02110">
    <property type="entry name" value="HK"/>
    <property type="match status" value="1"/>
</dbReference>
<dbReference type="GO" id="GO:0005737">
    <property type="term" value="C:cytoplasm"/>
    <property type="evidence" value="ECO:0007669"/>
    <property type="project" value="TreeGrafter"/>
</dbReference>
<comment type="catalytic activity">
    <reaction evidence="12">
        <text>4-methyl-5-(2-phosphooxyethyl)-thiazole + 4-amino-2-methyl-5-(diphosphooxymethyl)pyrimidine + H(+) = thiamine phosphate + diphosphate</text>
        <dbReference type="Rhea" id="RHEA:22328"/>
        <dbReference type="ChEBI" id="CHEBI:15378"/>
        <dbReference type="ChEBI" id="CHEBI:33019"/>
        <dbReference type="ChEBI" id="CHEBI:37575"/>
        <dbReference type="ChEBI" id="CHEBI:57841"/>
        <dbReference type="ChEBI" id="CHEBI:58296"/>
        <dbReference type="EC" id="2.5.1.3"/>
    </reaction>
</comment>
<comment type="pathway">
    <text evidence="4">Cofactor biosynthesis; thiamine diphosphate biosynthesis; thiamine phosphate from 4-amino-2-methyl-5-diphosphomethylpyrimidine and 4-methyl-5-(2-phosphoethyl)-thiazole: step 1/1.</text>
</comment>
<dbReference type="EMBL" id="CALTRL010002924">
    <property type="protein sequence ID" value="CAH7677130.1"/>
    <property type="molecule type" value="Genomic_DNA"/>
</dbReference>
<keyword evidence="7" id="KW-0547">Nucleotide-binding</keyword>
<dbReference type="InterPro" id="IPR029056">
    <property type="entry name" value="Ribokinase-like"/>
</dbReference>